<reference evidence="2 3" key="1">
    <citation type="submission" date="2014-05" db="EMBL/GenBank/DDBJ databases">
        <title>Draft Genome Sequence of Kitasatospora cheerisanensis KCTC 2395.</title>
        <authorList>
            <person name="Nam D.H."/>
        </authorList>
    </citation>
    <scope>NUCLEOTIDE SEQUENCE [LARGE SCALE GENOMIC DNA]</scope>
    <source>
        <strain evidence="2 3">KCTC 2395</strain>
    </source>
</reference>
<dbReference type="EMBL" id="JNBY01000089">
    <property type="protein sequence ID" value="KDN84933.1"/>
    <property type="molecule type" value="Genomic_DNA"/>
</dbReference>
<dbReference type="PATRIC" id="fig|1348663.4.peg.3328"/>
<protein>
    <submittedName>
        <fullName evidence="2">Uncharacterized protein</fullName>
    </submittedName>
</protein>
<gene>
    <name evidence="2" type="ORF">KCH_34600</name>
</gene>
<evidence type="ECO:0000256" key="1">
    <source>
        <dbReference type="SAM" id="MobiDB-lite"/>
    </source>
</evidence>
<evidence type="ECO:0000313" key="3">
    <source>
        <dbReference type="Proteomes" id="UP000027178"/>
    </source>
</evidence>
<dbReference type="OrthoDB" id="3419910at2"/>
<accession>A0A066YTQ5</accession>
<dbReference type="Proteomes" id="UP000027178">
    <property type="component" value="Unassembled WGS sequence"/>
</dbReference>
<name>A0A066YTQ5_9ACTN</name>
<dbReference type="HOGENOM" id="CLU_070329_0_0_11"/>
<feature type="region of interest" description="Disordered" evidence="1">
    <location>
        <begin position="320"/>
        <end position="353"/>
    </location>
</feature>
<feature type="compositionally biased region" description="Gly residues" evidence="1">
    <location>
        <begin position="28"/>
        <end position="49"/>
    </location>
</feature>
<organism evidence="2 3">
    <name type="scientific">Kitasatospora cheerisanensis KCTC 2395</name>
    <dbReference type="NCBI Taxonomy" id="1348663"/>
    <lineage>
        <taxon>Bacteria</taxon>
        <taxon>Bacillati</taxon>
        <taxon>Actinomycetota</taxon>
        <taxon>Actinomycetes</taxon>
        <taxon>Kitasatosporales</taxon>
        <taxon>Streptomycetaceae</taxon>
        <taxon>Kitasatospora</taxon>
    </lineage>
</organism>
<proteinExistence type="predicted"/>
<feature type="region of interest" description="Disordered" evidence="1">
    <location>
        <begin position="226"/>
        <end position="254"/>
    </location>
</feature>
<feature type="region of interest" description="Disordered" evidence="1">
    <location>
        <begin position="1"/>
        <end position="99"/>
    </location>
</feature>
<feature type="compositionally biased region" description="Basic and acidic residues" evidence="1">
    <location>
        <begin position="335"/>
        <end position="345"/>
    </location>
</feature>
<keyword evidence="3" id="KW-1185">Reference proteome</keyword>
<dbReference type="AlphaFoldDB" id="A0A066YTQ5"/>
<dbReference type="eggNOG" id="ENOG502ZSN2">
    <property type="taxonomic scope" value="Bacteria"/>
</dbReference>
<dbReference type="RefSeq" id="WP_157032071.1">
    <property type="nucleotide sequence ID" value="NZ_KK853997.1"/>
</dbReference>
<evidence type="ECO:0000313" key="2">
    <source>
        <dbReference type="EMBL" id="KDN84933.1"/>
    </source>
</evidence>
<sequence length="353" mass="35922">MEAQPAAAGGGLAARHRAARAPPPGEQGAAGGGGAAGAGGGLLAFGGGSERAPKSSALPSLGAATAAPSGPPPTVAPEKATPERPWAGSPADAWPAGPDGLALPPATAVGVFGQEQVAADLALVKSFLVATNMDPKVLAGGRPQAALDLLDPATGDDLAQELARPSAEHDPANWVSRFDPAWAVPVTDQVKVQGLVSFEGDGDQGLLVHADVTFVYAVRPGPEVGKAVTPSAQPSRPAQPAPDGGAGAAKPVAWVQDDPAPVDVEREIVRRAIDFRFADPSRFQVKRGKLTPTRWYSDLGNNECGYNGGFLRPSFLAARATGSARPSDGPTTDPYDWHRPLDESGKCGAVSRS</sequence>
<feature type="compositionally biased region" description="Low complexity" evidence="1">
    <location>
        <begin position="55"/>
        <end position="68"/>
    </location>
</feature>
<feature type="compositionally biased region" description="Low complexity" evidence="1">
    <location>
        <begin position="230"/>
        <end position="253"/>
    </location>
</feature>
<comment type="caution">
    <text evidence="2">The sequence shown here is derived from an EMBL/GenBank/DDBJ whole genome shotgun (WGS) entry which is preliminary data.</text>
</comment>